<dbReference type="PANTHER" id="PTHR34309:SF10">
    <property type="entry name" value="SLR1406 PROTEIN"/>
    <property type="match status" value="1"/>
</dbReference>
<dbReference type="Pfam" id="PF03928">
    <property type="entry name" value="HbpS-like"/>
    <property type="match status" value="1"/>
</dbReference>
<accession>A0ABT1XI54</accession>
<sequence length="656" mass="67433">MRTRTQAAPSSTKLKRIALGVAACLAAPLILVSCGGGGGGSATAPNFNVAPLGTQSLSIAEVNDIVARAVQASISRGVQSTIAVTDRVGNVLAVYRMNNSSPNVTITSGLPGANGNGLDGFNPVPSELAAIAKAITGAYLSSTGNAFSTRTASQIVQEFFQPGETGQPSGPLYGVQFSQLPCSDLNVWLSQNATIGPKRSPLGLSADPGGFPIYQEGRVVGGIGVISSVNAGTNGIYGLDRDILTNETDLDEEIAFAALSNAFRAPEQIRANRITANAQTFQFSNTTPAVAGLADLVASGNFVAVAGYKSVANPIAGTAYGATQSGYVATTAPAFNGLNTFTLITDPANNTAVRFPPTAGTNLTQAEVQNILVEGMKTANRARAQIRVPLGSPAEVTVSVVDIDGDILGLIRSSDAPIFGTDVSVQKARSALTFSSNEALTDFTAIDAGAHAAFANAMNTFFQQQPAVLNGSAAFSARAIGNVHRPYFPDAEVGQAEGPLSSPIASWSPFNVGFQLNIVANKVLSTLGSPVRTVVGLNQFAPAASQTCVDDANIPAGRQSRFANGMQIFPGGFPIYKGNTLVGAVGVSGDGVDQDDMVGYLGVINGANAVGSAMRPFPASLRTADELSNSGEFLKYAQCPQTPFNDSNEQNVCPAP</sequence>
<keyword evidence="2" id="KW-1185">Reference proteome</keyword>
<dbReference type="PROSITE" id="PS51257">
    <property type="entry name" value="PROKAR_LIPOPROTEIN"/>
    <property type="match status" value="1"/>
</dbReference>
<proteinExistence type="predicted"/>
<gene>
    <name evidence="1" type="ORF">NSP04_07885</name>
</gene>
<dbReference type="Proteomes" id="UP001165267">
    <property type="component" value="Unassembled WGS sequence"/>
</dbReference>
<comment type="caution">
    <text evidence="1">The sequence shown here is derived from an EMBL/GenBank/DDBJ whole genome shotgun (WGS) entry which is preliminary data.</text>
</comment>
<dbReference type="Gene3D" id="3.30.450.150">
    <property type="entry name" value="Haem-degrading domain"/>
    <property type="match status" value="3"/>
</dbReference>
<dbReference type="RefSeq" id="WP_257511799.1">
    <property type="nucleotide sequence ID" value="NZ_JANKHG010000017.1"/>
</dbReference>
<evidence type="ECO:0000313" key="1">
    <source>
        <dbReference type="EMBL" id="MCR2746566.1"/>
    </source>
</evidence>
<dbReference type="InterPro" id="IPR052517">
    <property type="entry name" value="GlcG_carb_metab_protein"/>
</dbReference>
<dbReference type="SUPFAM" id="SSF143744">
    <property type="entry name" value="GlcG-like"/>
    <property type="match status" value="3"/>
</dbReference>
<dbReference type="EMBL" id="JANKHG010000017">
    <property type="protein sequence ID" value="MCR2746566.1"/>
    <property type="molecule type" value="Genomic_DNA"/>
</dbReference>
<protein>
    <submittedName>
        <fullName evidence="1">Heme-binding protein</fullName>
    </submittedName>
</protein>
<name>A0ABT1XI54_9BURK</name>
<dbReference type="PANTHER" id="PTHR34309">
    <property type="entry name" value="SLR1406 PROTEIN"/>
    <property type="match status" value="1"/>
</dbReference>
<organism evidence="1 2">
    <name type="scientific">Limnobacter parvus</name>
    <dbReference type="NCBI Taxonomy" id="2939690"/>
    <lineage>
        <taxon>Bacteria</taxon>
        <taxon>Pseudomonadati</taxon>
        <taxon>Pseudomonadota</taxon>
        <taxon>Betaproteobacteria</taxon>
        <taxon>Burkholderiales</taxon>
        <taxon>Burkholderiaceae</taxon>
        <taxon>Limnobacter</taxon>
    </lineage>
</organism>
<evidence type="ECO:0000313" key="2">
    <source>
        <dbReference type="Proteomes" id="UP001165267"/>
    </source>
</evidence>
<dbReference type="InterPro" id="IPR005624">
    <property type="entry name" value="PduO/GlcC-like"/>
</dbReference>
<dbReference type="InterPro" id="IPR038084">
    <property type="entry name" value="PduO/GlcC-like_sf"/>
</dbReference>
<reference evidence="1" key="1">
    <citation type="submission" date="2022-07" db="EMBL/GenBank/DDBJ databases">
        <authorList>
            <person name="Xamxidin M."/>
        </authorList>
    </citation>
    <scope>NUCLEOTIDE SEQUENCE</scope>
    <source>
        <strain evidence="1">YS8-69</strain>
    </source>
</reference>